<dbReference type="AlphaFoldDB" id="A0A6P2PN61"/>
<sequence>MAEVSAGPVPAKDVPQASHATGESMKQCPDSAPPRRRHSMEQIDG</sequence>
<gene>
    <name evidence="2" type="ORF">BLA23254_05121</name>
</gene>
<evidence type="ECO:0000313" key="3">
    <source>
        <dbReference type="Proteomes" id="UP000494218"/>
    </source>
</evidence>
<evidence type="ECO:0000256" key="1">
    <source>
        <dbReference type="SAM" id="MobiDB-lite"/>
    </source>
</evidence>
<dbReference type="EMBL" id="CABVPW010000027">
    <property type="protein sequence ID" value="VWC07642.1"/>
    <property type="molecule type" value="Genomic_DNA"/>
</dbReference>
<feature type="region of interest" description="Disordered" evidence="1">
    <location>
        <begin position="1"/>
        <end position="45"/>
    </location>
</feature>
<reference evidence="2 3" key="1">
    <citation type="submission" date="2019-09" db="EMBL/GenBank/DDBJ databases">
        <authorList>
            <person name="Depoorter E."/>
        </authorList>
    </citation>
    <scope>NUCLEOTIDE SEQUENCE [LARGE SCALE GENOMIC DNA]</scope>
    <source>
        <strain evidence="2">LMG 23254</strain>
    </source>
</reference>
<proteinExistence type="predicted"/>
<accession>A0A6P2PN61</accession>
<protein>
    <submittedName>
        <fullName evidence="2">Uncharacterized protein</fullName>
    </submittedName>
</protein>
<dbReference type="Proteomes" id="UP000494218">
    <property type="component" value="Unassembled WGS sequence"/>
</dbReference>
<name>A0A6P2PN61_BURL3</name>
<organism evidence="2 3">
    <name type="scientific">Burkholderia lata (strain ATCC 17760 / DSM 23089 / LMG 22485 / NCIMB 9086 / R18194 / 383)</name>
    <dbReference type="NCBI Taxonomy" id="482957"/>
    <lineage>
        <taxon>Bacteria</taxon>
        <taxon>Pseudomonadati</taxon>
        <taxon>Pseudomonadota</taxon>
        <taxon>Betaproteobacteria</taxon>
        <taxon>Burkholderiales</taxon>
        <taxon>Burkholderiaceae</taxon>
        <taxon>Burkholderia</taxon>
        <taxon>Burkholderia cepacia complex</taxon>
    </lineage>
</organism>
<evidence type="ECO:0000313" key="2">
    <source>
        <dbReference type="EMBL" id="VWC07642.1"/>
    </source>
</evidence>